<comment type="similarity">
    <text evidence="2">Belongs to the TonB family.</text>
</comment>
<feature type="transmembrane region" description="Helical" evidence="11">
    <location>
        <begin position="20"/>
        <end position="42"/>
    </location>
</feature>
<evidence type="ECO:0000256" key="3">
    <source>
        <dbReference type="ARBA" id="ARBA00022448"/>
    </source>
</evidence>
<dbReference type="Pfam" id="PF03544">
    <property type="entry name" value="TonB_C"/>
    <property type="match status" value="1"/>
</dbReference>
<keyword evidence="4" id="KW-1003">Cell membrane</keyword>
<dbReference type="InterPro" id="IPR037682">
    <property type="entry name" value="TonB_C"/>
</dbReference>
<evidence type="ECO:0000256" key="5">
    <source>
        <dbReference type="ARBA" id="ARBA00022519"/>
    </source>
</evidence>
<keyword evidence="14" id="KW-1185">Reference proteome</keyword>
<sequence length="297" mass="31107">MIDWRDPDGRPQRSLTARAALRWGLAAATVVSVHAGGVWAALHWGPHEVAAGDPPAPVMIELAPLAVAPDLPETDVTPGPEMAAAEPRPAPEKPTEEPKPEPDPEPAPPDPEPLVAELEEPTPREPEPEIKIPDLPPIPDAAAVLSPPPARRSPERPVERVKKVQRKTPSKAQQRSARQTTAPPTAQAERANRSAAPSAGAAQAPSVSPATWRGSLMAHLNRHKRAPAGASTGTAQVAFTIDRAGRVLSARLIGSSGDPRLDAEAASLPRRASPVPPPPAGIGGGTVPLTVPIRFNR</sequence>
<dbReference type="AlphaFoldDB" id="A0A4R7BLK7"/>
<comment type="subcellular location">
    <subcellularLocation>
        <location evidence="1">Cell inner membrane</location>
        <topology evidence="1">Single-pass membrane protein</topology>
        <orientation evidence="1">Periplasmic side</orientation>
    </subcellularLocation>
</comment>
<keyword evidence="3" id="KW-0813">Transport</keyword>
<evidence type="ECO:0000256" key="2">
    <source>
        <dbReference type="ARBA" id="ARBA00006555"/>
    </source>
</evidence>
<feature type="region of interest" description="Disordered" evidence="10">
    <location>
        <begin position="254"/>
        <end position="289"/>
    </location>
</feature>
<evidence type="ECO:0000256" key="11">
    <source>
        <dbReference type="SAM" id="Phobius"/>
    </source>
</evidence>
<keyword evidence="9 11" id="KW-0472">Membrane</keyword>
<accession>A0A4R7BLK7</accession>
<dbReference type="GO" id="GO:0015031">
    <property type="term" value="P:protein transport"/>
    <property type="evidence" value="ECO:0007669"/>
    <property type="project" value="UniProtKB-KW"/>
</dbReference>
<feature type="compositionally biased region" description="Basic and acidic residues" evidence="10">
    <location>
        <begin position="121"/>
        <end position="132"/>
    </location>
</feature>
<dbReference type="PANTHER" id="PTHR33446">
    <property type="entry name" value="PROTEIN TONB-RELATED"/>
    <property type="match status" value="1"/>
</dbReference>
<evidence type="ECO:0000256" key="10">
    <source>
        <dbReference type="SAM" id="MobiDB-lite"/>
    </source>
</evidence>
<keyword evidence="8 11" id="KW-1133">Transmembrane helix</keyword>
<evidence type="ECO:0000313" key="14">
    <source>
        <dbReference type="Proteomes" id="UP000295122"/>
    </source>
</evidence>
<organism evidence="13 14">
    <name type="scientific">Enterovirga rhinocerotis</name>
    <dbReference type="NCBI Taxonomy" id="1339210"/>
    <lineage>
        <taxon>Bacteria</taxon>
        <taxon>Pseudomonadati</taxon>
        <taxon>Pseudomonadota</taxon>
        <taxon>Alphaproteobacteria</taxon>
        <taxon>Hyphomicrobiales</taxon>
        <taxon>Methylobacteriaceae</taxon>
        <taxon>Enterovirga</taxon>
    </lineage>
</organism>
<protein>
    <submittedName>
        <fullName evidence="13">Protein TonB</fullName>
    </submittedName>
</protein>
<evidence type="ECO:0000259" key="12">
    <source>
        <dbReference type="PROSITE" id="PS52015"/>
    </source>
</evidence>
<reference evidence="13 14" key="1">
    <citation type="submission" date="2019-03" db="EMBL/GenBank/DDBJ databases">
        <title>Genomic Encyclopedia of Type Strains, Phase IV (KMG-IV): sequencing the most valuable type-strain genomes for metagenomic binning, comparative biology and taxonomic classification.</title>
        <authorList>
            <person name="Goeker M."/>
        </authorList>
    </citation>
    <scope>NUCLEOTIDE SEQUENCE [LARGE SCALE GENOMIC DNA]</scope>
    <source>
        <strain evidence="13 14">DSM 25903</strain>
    </source>
</reference>
<dbReference type="EMBL" id="SNZR01000017">
    <property type="protein sequence ID" value="TDR85532.1"/>
    <property type="molecule type" value="Genomic_DNA"/>
</dbReference>
<evidence type="ECO:0000256" key="9">
    <source>
        <dbReference type="ARBA" id="ARBA00023136"/>
    </source>
</evidence>
<dbReference type="PROSITE" id="PS52015">
    <property type="entry name" value="TONB_CTD"/>
    <property type="match status" value="1"/>
</dbReference>
<dbReference type="SUPFAM" id="SSF74653">
    <property type="entry name" value="TolA/TonB C-terminal domain"/>
    <property type="match status" value="1"/>
</dbReference>
<dbReference type="OrthoDB" id="7433592at2"/>
<feature type="compositionally biased region" description="Low complexity" evidence="10">
    <location>
        <begin position="78"/>
        <end position="87"/>
    </location>
</feature>
<name>A0A4R7BLK7_9HYPH</name>
<feature type="compositionally biased region" description="Basic and acidic residues" evidence="10">
    <location>
        <begin position="152"/>
        <end position="162"/>
    </location>
</feature>
<feature type="compositionally biased region" description="Low complexity" evidence="10">
    <location>
        <begin position="177"/>
        <end position="210"/>
    </location>
</feature>
<dbReference type="InterPro" id="IPR006260">
    <property type="entry name" value="TonB/TolA_C"/>
</dbReference>
<keyword evidence="6 11" id="KW-0812">Transmembrane</keyword>
<dbReference type="NCBIfam" id="TIGR01352">
    <property type="entry name" value="tonB_Cterm"/>
    <property type="match status" value="1"/>
</dbReference>
<comment type="caution">
    <text evidence="13">The sequence shown here is derived from an EMBL/GenBank/DDBJ whole genome shotgun (WGS) entry which is preliminary data.</text>
</comment>
<evidence type="ECO:0000256" key="7">
    <source>
        <dbReference type="ARBA" id="ARBA00022927"/>
    </source>
</evidence>
<dbReference type="Gene3D" id="3.30.1150.10">
    <property type="match status" value="1"/>
</dbReference>
<feature type="domain" description="TonB C-terminal" evidence="12">
    <location>
        <begin position="207"/>
        <end position="297"/>
    </location>
</feature>
<keyword evidence="5" id="KW-0997">Cell inner membrane</keyword>
<dbReference type="GO" id="GO:0055085">
    <property type="term" value="P:transmembrane transport"/>
    <property type="evidence" value="ECO:0007669"/>
    <property type="project" value="InterPro"/>
</dbReference>
<evidence type="ECO:0000256" key="4">
    <source>
        <dbReference type="ARBA" id="ARBA00022475"/>
    </source>
</evidence>
<proteinExistence type="inferred from homology"/>
<evidence type="ECO:0000256" key="1">
    <source>
        <dbReference type="ARBA" id="ARBA00004383"/>
    </source>
</evidence>
<feature type="compositionally biased region" description="Basic and acidic residues" evidence="10">
    <location>
        <begin position="89"/>
        <end position="102"/>
    </location>
</feature>
<keyword evidence="7" id="KW-0653">Protein transport</keyword>
<gene>
    <name evidence="13" type="ORF">EV668_4655</name>
</gene>
<dbReference type="Proteomes" id="UP000295122">
    <property type="component" value="Unassembled WGS sequence"/>
</dbReference>
<evidence type="ECO:0000256" key="8">
    <source>
        <dbReference type="ARBA" id="ARBA00022989"/>
    </source>
</evidence>
<dbReference type="InterPro" id="IPR051045">
    <property type="entry name" value="TonB-dependent_transducer"/>
</dbReference>
<evidence type="ECO:0000256" key="6">
    <source>
        <dbReference type="ARBA" id="ARBA00022692"/>
    </source>
</evidence>
<dbReference type="GO" id="GO:0005886">
    <property type="term" value="C:plasma membrane"/>
    <property type="evidence" value="ECO:0007669"/>
    <property type="project" value="UniProtKB-SubCell"/>
</dbReference>
<feature type="region of interest" description="Disordered" evidence="10">
    <location>
        <begin position="70"/>
        <end position="233"/>
    </location>
</feature>
<dbReference type="RefSeq" id="WP_133774611.1">
    <property type="nucleotide sequence ID" value="NZ_SNZR01000017.1"/>
</dbReference>
<evidence type="ECO:0000313" key="13">
    <source>
        <dbReference type="EMBL" id="TDR85532.1"/>
    </source>
</evidence>